<evidence type="ECO:0000256" key="1">
    <source>
        <dbReference type="ARBA" id="ARBA00004201"/>
    </source>
</evidence>
<evidence type="ECO:0008006" key="10">
    <source>
        <dbReference type="Google" id="ProtNLM"/>
    </source>
</evidence>
<dbReference type="Gene3D" id="1.10.220.100">
    <property type="entry name" value="conserved c-terminal region of ge- 1"/>
    <property type="match status" value="1"/>
</dbReference>
<feature type="compositionally biased region" description="Basic and acidic residues" evidence="7">
    <location>
        <begin position="927"/>
        <end position="937"/>
    </location>
</feature>
<evidence type="ECO:0000256" key="6">
    <source>
        <dbReference type="SAM" id="Coils"/>
    </source>
</evidence>
<dbReference type="Gene3D" id="2.130.10.10">
    <property type="entry name" value="YVTN repeat-like/Quinoprotein amine dehydrogenase"/>
    <property type="match status" value="1"/>
</dbReference>
<keyword evidence="5" id="KW-0677">Repeat</keyword>
<dbReference type="InterPro" id="IPR036322">
    <property type="entry name" value="WD40_repeat_dom_sf"/>
</dbReference>
<comment type="subcellular location">
    <subcellularLocation>
        <location evidence="1">Cytoplasm</location>
        <location evidence="1">P-body</location>
    </subcellularLocation>
</comment>
<dbReference type="InterPro" id="IPR045152">
    <property type="entry name" value="EDC4-like"/>
</dbReference>
<dbReference type="PANTHER" id="PTHR15598">
    <property type="entry name" value="ENHANCER OF MRNA-DECAPPING PROTEIN 4"/>
    <property type="match status" value="1"/>
</dbReference>
<feature type="compositionally biased region" description="Low complexity" evidence="7">
    <location>
        <begin position="91"/>
        <end position="123"/>
    </location>
</feature>
<evidence type="ECO:0000256" key="3">
    <source>
        <dbReference type="ARBA" id="ARBA00022490"/>
    </source>
</evidence>
<feature type="compositionally biased region" description="Pro residues" evidence="7">
    <location>
        <begin position="1242"/>
        <end position="1254"/>
    </location>
</feature>
<dbReference type="PANTHER" id="PTHR15598:SF5">
    <property type="entry name" value="ENHANCER OF MRNA-DECAPPING PROTEIN 4"/>
    <property type="match status" value="1"/>
</dbReference>
<dbReference type="InterPro" id="IPR044938">
    <property type="entry name" value="EDC4_C_sf"/>
</dbReference>
<keyword evidence="3" id="KW-0963">Cytoplasm</keyword>
<feature type="region of interest" description="Disordered" evidence="7">
    <location>
        <begin position="91"/>
        <end position="177"/>
    </location>
</feature>
<evidence type="ECO:0000256" key="2">
    <source>
        <dbReference type="ARBA" id="ARBA00009639"/>
    </source>
</evidence>
<feature type="compositionally biased region" description="Pro residues" evidence="7">
    <location>
        <begin position="157"/>
        <end position="166"/>
    </location>
</feature>
<dbReference type="InterPro" id="IPR015943">
    <property type="entry name" value="WD40/YVTN_repeat-like_dom_sf"/>
</dbReference>
<feature type="region of interest" description="Disordered" evidence="7">
    <location>
        <begin position="853"/>
        <end position="872"/>
    </location>
</feature>
<comment type="caution">
    <text evidence="8">The sequence shown here is derived from an EMBL/GenBank/DDBJ whole genome shotgun (WGS) entry which is preliminary data.</text>
</comment>
<name>A0AAD4LT93_9AGAM</name>
<feature type="region of interest" description="Disordered" evidence="7">
    <location>
        <begin position="1201"/>
        <end position="1257"/>
    </location>
</feature>
<keyword evidence="9" id="KW-1185">Reference proteome</keyword>
<feature type="region of interest" description="Disordered" evidence="7">
    <location>
        <begin position="194"/>
        <end position="220"/>
    </location>
</feature>
<evidence type="ECO:0000313" key="9">
    <source>
        <dbReference type="Proteomes" id="UP001201163"/>
    </source>
</evidence>
<feature type="coiled-coil region" evidence="6">
    <location>
        <begin position="1140"/>
        <end position="1167"/>
    </location>
</feature>
<feature type="compositionally biased region" description="Low complexity" evidence="7">
    <location>
        <begin position="1179"/>
        <end position="1188"/>
    </location>
</feature>
<organism evidence="8 9">
    <name type="scientific">Lactarius akahatsu</name>
    <dbReference type="NCBI Taxonomy" id="416441"/>
    <lineage>
        <taxon>Eukaryota</taxon>
        <taxon>Fungi</taxon>
        <taxon>Dikarya</taxon>
        <taxon>Basidiomycota</taxon>
        <taxon>Agaricomycotina</taxon>
        <taxon>Agaricomycetes</taxon>
        <taxon>Russulales</taxon>
        <taxon>Russulaceae</taxon>
        <taxon>Lactarius</taxon>
    </lineage>
</organism>
<protein>
    <recommendedName>
        <fullName evidence="10">Enhancer of mRNA-decapping protein 4</fullName>
    </recommendedName>
</protein>
<evidence type="ECO:0000256" key="5">
    <source>
        <dbReference type="ARBA" id="ARBA00022737"/>
    </source>
</evidence>
<feature type="region of interest" description="Disordered" evidence="7">
    <location>
        <begin position="13"/>
        <end position="32"/>
    </location>
</feature>
<sequence>MDHHNLIRNIFSRNTSPPIQQSYPDDQSPSTHFAQFQHVSPSQSLKDVAPSSPPTHVESLFSNLTATGQSSVNSNLPLQGTAHPMTTTTTAAAATASGPTSPASSITALSAPTNMSTSTNTPPIANPPSDSRQSALLSLLSTVSPAGSSSSNAPQQIPTPPGPSGPPNRTGPTTAVNNESQGRFLLEQLMAGNAPRSNVSDTSQQRLSPPTGPSPTYPLIAPQQSEISSYYESELVTPQTTTAEVIQATAPTGQSQMQGSPQPNKTMFDFVSPFDALASSSVAPIRKPAPPVSHQQGPSEPFEDTWSSVIDPKRRSVDNLLEQLSVSKAPAPPSAYPVPAFDSPDEETSMTEPVQSKAASRPLPPKPTQAPSPRGSPPKISPPVRRDVPAPEPPLGPQVGPTLSHVSTGQAQREKESSPGPRGSWKGHEGGRNRGSGSRAKTQSGPISQPQMIIVDVAQPLDDIQAPRDAVKSTAIALVRVDSNFLPGTTIGATHWVAYAMTKGRVRVISRSSGDRTLLQLPAVFAPTTSVTDMAVYGNRLAGVTSDGGFVVWELPDLITDDVPGKILLCILPSMGQEALHSVKWHPKQQDTVAVASENDIYVLNISEAARMFDGEPIVQSDLHRIVQSIRMPASLVAFEFDIAHSAIATISSDSFLGLWSLRDRSRPFWSATIRGEDPPSSITFVDGGVVIGRKHGTIFQLLPNKSGTVLSTIKFVNGINNGFADDPDMFGHANYDSRIQTLWVANNRRDSMVAFKLGFDVSSPGRGNDMRPYIEQVLEFSGPKPTIHFVILTADADPRGEEAHAACVAAKVPPGELALVAFSVHSSGVDQVLIRKEWFDSALATSLAKFPPTPHLAQIPAPEPRNQRQQPIQAPVSIVQPVAQPMIPPPGPRIRTPPSAEDVEAEIREEGRSNDNRGRGRGKNVGWREKEVKETSAKPLDSGNEAQLGAVMSREIKKMEENLYSRIGRLVGKELDKQHQRLEDVRVSEQAADIARQEKLLKLISNELTKNTTRVVEMAVKAEVQNSVLPALENITKSEVKAVLVGQIAKGLGESMNQAIPTEIERLLLRPDVSSHVARTFSSAITPIIERHVKEAINKTLIPAYQAQSSAMHQELSREIHAEMLNLKKEVISWQSEALRGQETMIRELEQSVRTLSEQIKFLSINTGTPLQQPQVRGSPGPSTGPGTMVSFNQQQAFRHPAPPVNIPQMYGPPPPQPPQQAMQGPWFPSGIPAPQASHPALPPPTQQTPPAPSEEWDDTYLAVLGTQDTRQLRELLARSNPEIVMPLKGSPPLSQAVILTLVHRLAGAIGESAPVDESFKSSMWWLQRAATVLNTNDPLIAPYISRVLPNVQAMLNTTKQRIAILPGGPQVLETARSIAEIQDVLSHKPN</sequence>
<evidence type="ECO:0000256" key="7">
    <source>
        <dbReference type="SAM" id="MobiDB-lite"/>
    </source>
</evidence>
<accession>A0AAD4LT93</accession>
<feature type="compositionally biased region" description="Basic and acidic residues" evidence="7">
    <location>
        <begin position="906"/>
        <end position="919"/>
    </location>
</feature>
<feature type="compositionally biased region" description="Pro residues" evidence="7">
    <location>
        <begin position="362"/>
        <end position="381"/>
    </location>
</feature>
<keyword evidence="6" id="KW-0175">Coiled coil</keyword>
<dbReference type="SUPFAM" id="SSF50978">
    <property type="entry name" value="WD40 repeat-like"/>
    <property type="match status" value="1"/>
</dbReference>
<dbReference type="Proteomes" id="UP001201163">
    <property type="component" value="Unassembled WGS sequence"/>
</dbReference>
<reference evidence="8" key="1">
    <citation type="submission" date="2022-01" db="EMBL/GenBank/DDBJ databases">
        <title>Comparative genomics reveals a dynamic genome evolution in the ectomycorrhizal milk-cap (Lactarius) mushrooms.</title>
        <authorList>
            <consortium name="DOE Joint Genome Institute"/>
            <person name="Lebreton A."/>
            <person name="Tang N."/>
            <person name="Kuo A."/>
            <person name="LaButti K."/>
            <person name="Drula E."/>
            <person name="Barry K."/>
            <person name="Clum A."/>
            <person name="Lipzen A."/>
            <person name="Mousain D."/>
            <person name="Ng V."/>
            <person name="Wang R."/>
            <person name="Wang X."/>
            <person name="Dai Y."/>
            <person name="Henrissat B."/>
            <person name="Grigoriev I.V."/>
            <person name="Guerin-Laguette A."/>
            <person name="Yu F."/>
            <person name="Martin F.M."/>
        </authorList>
    </citation>
    <scope>NUCLEOTIDE SEQUENCE</scope>
    <source>
        <strain evidence="8">QP</strain>
    </source>
</reference>
<evidence type="ECO:0000313" key="8">
    <source>
        <dbReference type="EMBL" id="KAH9001491.1"/>
    </source>
</evidence>
<feature type="compositionally biased region" description="Polar residues" evidence="7">
    <location>
        <begin position="1167"/>
        <end position="1177"/>
    </location>
</feature>
<comment type="similarity">
    <text evidence="2">Belongs to the WD repeat EDC4 family.</text>
</comment>
<dbReference type="EMBL" id="JAKELL010000001">
    <property type="protein sequence ID" value="KAH9001491.1"/>
    <property type="molecule type" value="Genomic_DNA"/>
</dbReference>
<feature type="compositionally biased region" description="Pro residues" evidence="7">
    <location>
        <begin position="1202"/>
        <end position="1220"/>
    </location>
</feature>
<gene>
    <name evidence="8" type="ORF">EDB92DRAFT_66961</name>
</gene>
<feature type="region of interest" description="Disordered" evidence="7">
    <location>
        <begin position="325"/>
        <end position="448"/>
    </location>
</feature>
<feature type="compositionally biased region" description="Polar residues" evidence="7">
    <location>
        <begin position="128"/>
        <end position="156"/>
    </location>
</feature>
<feature type="region of interest" description="Disordered" evidence="7">
    <location>
        <begin position="285"/>
        <end position="306"/>
    </location>
</feature>
<feature type="region of interest" description="Disordered" evidence="7">
    <location>
        <begin position="1167"/>
        <end position="1188"/>
    </location>
</feature>
<feature type="region of interest" description="Disordered" evidence="7">
    <location>
        <begin position="888"/>
        <end position="943"/>
    </location>
</feature>
<feature type="compositionally biased region" description="Polar residues" evidence="7">
    <location>
        <begin position="435"/>
        <end position="448"/>
    </location>
</feature>
<keyword evidence="4" id="KW-0853">WD repeat</keyword>
<feature type="compositionally biased region" description="Polar residues" evidence="7">
    <location>
        <begin position="195"/>
        <end position="208"/>
    </location>
</feature>
<dbReference type="GO" id="GO:0031087">
    <property type="term" value="P:deadenylation-independent decapping of nuclear-transcribed mRNA"/>
    <property type="evidence" value="ECO:0007669"/>
    <property type="project" value="InterPro"/>
</dbReference>
<evidence type="ECO:0000256" key="4">
    <source>
        <dbReference type="ARBA" id="ARBA00022574"/>
    </source>
</evidence>
<proteinExistence type="inferred from homology"/>
<dbReference type="GO" id="GO:0000932">
    <property type="term" value="C:P-body"/>
    <property type="evidence" value="ECO:0007669"/>
    <property type="project" value="UniProtKB-SubCell"/>
</dbReference>